<keyword evidence="3" id="KW-0812">Transmembrane</keyword>
<organism evidence="4 5">
    <name type="scientific">Mycoplasmoides genitalium M6320</name>
    <dbReference type="NCBI Taxonomy" id="662945"/>
    <lineage>
        <taxon>Bacteria</taxon>
        <taxon>Bacillati</taxon>
        <taxon>Mycoplasmatota</taxon>
        <taxon>Mycoplasmoidales</taxon>
        <taxon>Mycoplasmoidaceae</taxon>
        <taxon>Mycoplasmoides</taxon>
    </lineage>
</organism>
<dbReference type="PANTHER" id="PTHR33969">
    <property type="entry name" value="SEGREGATION AND CONDENSATION PROTEIN A"/>
    <property type="match status" value="1"/>
</dbReference>
<protein>
    <recommendedName>
        <fullName evidence="2">Segregation and condensation protein A</fullName>
    </recommendedName>
</protein>
<dbReference type="PANTHER" id="PTHR33969:SF2">
    <property type="entry name" value="SEGREGATION AND CONDENSATION PROTEIN A"/>
    <property type="match status" value="1"/>
</dbReference>
<dbReference type="NCBIfam" id="NF001751">
    <property type="entry name" value="PRK00478.1"/>
    <property type="match status" value="1"/>
</dbReference>
<evidence type="ECO:0000313" key="4">
    <source>
        <dbReference type="EMBL" id="AFQ04034.1"/>
    </source>
</evidence>
<feature type="transmembrane region" description="Helical" evidence="3">
    <location>
        <begin position="366"/>
        <end position="386"/>
    </location>
</feature>
<dbReference type="Proteomes" id="UP000005254">
    <property type="component" value="Chromosome"/>
</dbReference>
<dbReference type="AlphaFoldDB" id="A0ABC7ZIN6"/>
<reference evidence="4 5" key="1">
    <citation type="journal article" date="2012" name="J. Bacteriol.">
        <title>Draft Genome Sequences of Four Axenic Mycoplasma genitalium Strains Isolated from Denmark, Japan, and Australia.</title>
        <authorList>
            <person name="McGowin C.L."/>
            <person name="Ma L."/>
            <person name="Jensen J.S."/>
            <person name="Mancuso M.M."/>
            <person name="Hamasuna R."/>
            <person name="Adegboye D."/>
            <person name="Martin D.H."/>
        </authorList>
    </citation>
    <scope>NUCLEOTIDE SEQUENCE [LARGE SCALE GENOMIC DNA]</scope>
    <source>
        <strain evidence="4 5">M6320</strain>
    </source>
</reference>
<dbReference type="GO" id="GO:0007059">
    <property type="term" value="P:chromosome segregation"/>
    <property type="evidence" value="ECO:0007669"/>
    <property type="project" value="UniProtKB-KW"/>
</dbReference>
<keyword evidence="3" id="KW-1133">Transmembrane helix</keyword>
<sequence length="476" mass="55416">MKNQAMISLIFDKSNSFNPQLCVELLNHFKVVMLTKTIVVDYPSFQAWKAQLKPFKLAVFSDNLQTELTPNSKLTVFNNYQQLLVDNNDLIIFATPTLVQLFDNEIDQLIVINPTSKSKDQFNCNWNDFVLIKQTNFKNHQVGYFDKKSSYEPPFTVVTDHFFGNLTDLFSLLVDKKVSVNDVDIGLISLQYLNIIANYTNKKAIEKITDYLVITSKILAKKADNLLNDHQEESVLEYDLATNNFRDKMIANLVEHKRYCDSLGEFEKLRINRLAYFSKANEMEQFIKTANDQLVTVEDQLPNYISVLKLFHAMNKLLEMRLSSLLTNKNITIKELSVEQVQKELVLAIKQFNYQTVSLKRVLLKLNHPISLMYFVTAFVALLVLLNNQVIGLEQKDYHSELYIFLLDENQLKTFQESPDEMVKRIQAQQQQNELIIAKNKQLRAIKNKQKRADYLKKKYGENYLDKTNLKDENNN</sequence>
<evidence type="ECO:0000313" key="5">
    <source>
        <dbReference type="Proteomes" id="UP000005254"/>
    </source>
</evidence>
<evidence type="ECO:0000256" key="2">
    <source>
        <dbReference type="ARBA" id="ARBA00044777"/>
    </source>
</evidence>
<dbReference type="Pfam" id="PF02616">
    <property type="entry name" value="SMC_ScpA"/>
    <property type="match status" value="1"/>
</dbReference>
<accession>A0ABC7ZIN6</accession>
<evidence type="ECO:0000256" key="1">
    <source>
        <dbReference type="ARBA" id="ARBA00022829"/>
    </source>
</evidence>
<gene>
    <name evidence="4" type="ORF">CM1_01270</name>
</gene>
<name>A0ABC7ZIN6_MYCGT</name>
<evidence type="ECO:0000256" key="3">
    <source>
        <dbReference type="SAM" id="Phobius"/>
    </source>
</evidence>
<proteinExistence type="predicted"/>
<dbReference type="Gene3D" id="6.10.250.2410">
    <property type="match status" value="1"/>
</dbReference>
<dbReference type="EMBL" id="CP003772">
    <property type="protein sequence ID" value="AFQ04034.1"/>
    <property type="molecule type" value="Genomic_DNA"/>
</dbReference>
<dbReference type="InterPro" id="IPR003768">
    <property type="entry name" value="ScpA"/>
</dbReference>
<keyword evidence="3" id="KW-0472">Membrane</keyword>
<dbReference type="KEGG" id="mgx:CM1_01270"/>
<keyword evidence="1" id="KW-0159">Chromosome partition</keyword>